<feature type="disulfide bond" description="Redox-active" evidence="6">
    <location>
        <begin position="47"/>
        <end position="52"/>
    </location>
</feature>
<reference evidence="9" key="2">
    <citation type="submission" date="2020-09" db="EMBL/GenBank/DDBJ databases">
        <authorList>
            <person name="Sun Q."/>
            <person name="Zhou Y."/>
        </authorList>
    </citation>
    <scope>NUCLEOTIDE SEQUENCE</scope>
    <source>
        <strain evidence="9">CGMCC 4.7278</strain>
    </source>
</reference>
<dbReference type="PANTHER" id="PTHR22912">
    <property type="entry name" value="DISULFIDE OXIDOREDUCTASE"/>
    <property type="match status" value="1"/>
</dbReference>
<dbReference type="Proteomes" id="UP000612956">
    <property type="component" value="Unassembled WGS sequence"/>
</dbReference>
<evidence type="ECO:0000256" key="2">
    <source>
        <dbReference type="ARBA" id="ARBA00022630"/>
    </source>
</evidence>
<feature type="binding site" evidence="5">
    <location>
        <position position="282"/>
    </location>
    <ligand>
        <name>NAD(+)</name>
        <dbReference type="ChEBI" id="CHEBI:57540"/>
    </ligand>
</feature>
<dbReference type="AlphaFoldDB" id="A0A917QGJ0"/>
<keyword evidence="5" id="KW-0547">Nucleotide-binding</keyword>
<evidence type="ECO:0000256" key="1">
    <source>
        <dbReference type="ARBA" id="ARBA00007532"/>
    </source>
</evidence>
<protein>
    <submittedName>
        <fullName evidence="9">Oxidoreductase</fullName>
    </submittedName>
</protein>
<comment type="similarity">
    <text evidence="1">Belongs to the class-I pyridine nucleotide-disulfide oxidoreductase family.</text>
</comment>
<reference evidence="9" key="1">
    <citation type="journal article" date="2014" name="Int. J. Syst. Evol. Microbiol.">
        <title>Complete genome sequence of Corynebacterium casei LMG S-19264T (=DSM 44701T), isolated from a smear-ripened cheese.</title>
        <authorList>
            <consortium name="US DOE Joint Genome Institute (JGI-PGF)"/>
            <person name="Walter F."/>
            <person name="Albersmeier A."/>
            <person name="Kalinowski J."/>
            <person name="Ruckert C."/>
        </authorList>
    </citation>
    <scope>NUCLEOTIDE SEQUENCE</scope>
    <source>
        <strain evidence="9">CGMCC 4.7278</strain>
    </source>
</reference>
<evidence type="ECO:0000256" key="3">
    <source>
        <dbReference type="ARBA" id="ARBA00022827"/>
    </source>
</evidence>
<dbReference type="Gene3D" id="3.30.390.30">
    <property type="match status" value="1"/>
</dbReference>
<keyword evidence="4 5" id="KW-0520">NAD</keyword>
<evidence type="ECO:0000259" key="8">
    <source>
        <dbReference type="Pfam" id="PF07992"/>
    </source>
</evidence>
<gene>
    <name evidence="9" type="ORF">GCM10011591_21250</name>
</gene>
<comment type="cofactor">
    <cofactor evidence="5">
        <name>FAD</name>
        <dbReference type="ChEBI" id="CHEBI:57692"/>
    </cofactor>
    <text evidence="5">Binds 1 FAD per subunit.</text>
</comment>
<dbReference type="PRINTS" id="PR00411">
    <property type="entry name" value="PNDRDTASEI"/>
</dbReference>
<proteinExistence type="inferred from homology"/>
<dbReference type="SUPFAM" id="SSF51905">
    <property type="entry name" value="FAD/NAD(P)-binding domain"/>
    <property type="match status" value="1"/>
</dbReference>
<dbReference type="GO" id="GO:0006103">
    <property type="term" value="P:2-oxoglutarate metabolic process"/>
    <property type="evidence" value="ECO:0007669"/>
    <property type="project" value="TreeGrafter"/>
</dbReference>
<feature type="domain" description="Pyridine nucleotide-disulphide oxidoreductase dimerisation" evidence="7">
    <location>
        <begin position="369"/>
        <end position="473"/>
    </location>
</feature>
<name>A0A917QGJ0_9NOCA</name>
<organism evidence="9 10">
    <name type="scientific">Nocardia camponoti</name>
    <dbReference type="NCBI Taxonomy" id="1616106"/>
    <lineage>
        <taxon>Bacteria</taxon>
        <taxon>Bacillati</taxon>
        <taxon>Actinomycetota</taxon>
        <taxon>Actinomycetes</taxon>
        <taxon>Mycobacteriales</taxon>
        <taxon>Nocardiaceae</taxon>
        <taxon>Nocardia</taxon>
    </lineage>
</organism>
<dbReference type="InterPro" id="IPR050151">
    <property type="entry name" value="Class-I_Pyr_Nuc-Dis_Oxidored"/>
</dbReference>
<keyword evidence="2" id="KW-0285">Flavoprotein</keyword>
<evidence type="ECO:0000259" key="7">
    <source>
        <dbReference type="Pfam" id="PF02852"/>
    </source>
</evidence>
<dbReference type="PRINTS" id="PR00368">
    <property type="entry name" value="FADPNR"/>
</dbReference>
<feature type="binding site" evidence="5">
    <location>
        <position position="56"/>
    </location>
    <ligand>
        <name>FAD</name>
        <dbReference type="ChEBI" id="CHEBI:57692"/>
    </ligand>
</feature>
<feature type="binding site" evidence="5">
    <location>
        <begin position="184"/>
        <end position="191"/>
    </location>
    <ligand>
        <name>NAD(+)</name>
        <dbReference type="ChEBI" id="CHEBI:57540"/>
    </ligand>
</feature>
<feature type="binding site" evidence="5">
    <location>
        <position position="324"/>
    </location>
    <ligand>
        <name>FAD</name>
        <dbReference type="ChEBI" id="CHEBI:57692"/>
    </ligand>
</feature>
<sequence length="488" mass="51583">MTSHVDAEYDVIVIGGGPAGENAAAFAIAGSSRTAAIVEHELFGGECSYWACIPSKALLRPGAVLAEAKAMPGVDATGLDLAAVLARRDRFVHNHDDENQVEWVESAGITPIRGSARLTGERTVAVTQPDGTTTTLRARQAVVIATGTTATLDAPVPGLREALPWTSRDATNLKTVPPRVAILGGGVVACEAATWLTELGAHVTLIVRGERLLPRAEPFASEWVLNGLSKAGVDVRLHTKPAAISRINPQDNGIGDLHGGKVTLTLSKGEPVEVDELVVAIGRSPATTSLGLETVNLTPGEYIDVDDQLTVKGVEGDWLYAVGDVNNRAPLTHMGKYQARVAGDVIAARAEGRPLDAPRYVASADHQHVPQVVYTNPEVAWVGLTEDEAREAGHAVETVEVDIAVAGSALSRKGFHGRAKLVIDAATDRLLGATFVGPETGEQLHAATIAIVGQVPLETLWHAIPAFPTVSEFWLRLLEARREKSETT</sequence>
<keyword evidence="10" id="KW-1185">Reference proteome</keyword>
<evidence type="ECO:0000313" key="9">
    <source>
        <dbReference type="EMBL" id="GGK49569.1"/>
    </source>
</evidence>
<dbReference type="Pfam" id="PF07992">
    <property type="entry name" value="Pyr_redox_2"/>
    <property type="match status" value="1"/>
</dbReference>
<dbReference type="GO" id="GO:0004148">
    <property type="term" value="F:dihydrolipoyl dehydrogenase (NADH) activity"/>
    <property type="evidence" value="ECO:0007669"/>
    <property type="project" value="TreeGrafter"/>
</dbReference>
<accession>A0A917QGJ0</accession>
<dbReference type="InterPro" id="IPR004099">
    <property type="entry name" value="Pyr_nucl-diS_OxRdtase_dimer"/>
</dbReference>
<dbReference type="InterPro" id="IPR016156">
    <property type="entry name" value="FAD/NAD-linked_Rdtase_dimer_sf"/>
</dbReference>
<dbReference type="SUPFAM" id="SSF55424">
    <property type="entry name" value="FAD/NAD-linked reductases, dimerisation (C-terminal) domain"/>
    <property type="match status" value="1"/>
</dbReference>
<dbReference type="EMBL" id="BMMW01000002">
    <property type="protein sequence ID" value="GGK49569.1"/>
    <property type="molecule type" value="Genomic_DNA"/>
</dbReference>
<dbReference type="InterPro" id="IPR023753">
    <property type="entry name" value="FAD/NAD-binding_dom"/>
</dbReference>
<dbReference type="Gene3D" id="3.50.50.60">
    <property type="entry name" value="FAD/NAD(P)-binding domain"/>
    <property type="match status" value="2"/>
</dbReference>
<keyword evidence="3 5" id="KW-0274">FAD</keyword>
<evidence type="ECO:0000256" key="5">
    <source>
        <dbReference type="PIRSR" id="PIRSR000350-3"/>
    </source>
</evidence>
<dbReference type="PANTHER" id="PTHR22912:SF151">
    <property type="entry name" value="DIHYDROLIPOYL DEHYDROGENASE, MITOCHONDRIAL"/>
    <property type="match status" value="1"/>
</dbReference>
<dbReference type="Pfam" id="PF02852">
    <property type="entry name" value="Pyr_redox_dim"/>
    <property type="match status" value="1"/>
</dbReference>
<dbReference type="InterPro" id="IPR001100">
    <property type="entry name" value="Pyr_nuc-diS_OxRdtase"/>
</dbReference>
<comment type="caution">
    <text evidence="9">The sequence shown here is derived from an EMBL/GenBank/DDBJ whole genome shotgun (WGS) entry which is preliminary data.</text>
</comment>
<dbReference type="RefSeq" id="WP_229683868.1">
    <property type="nucleotide sequence ID" value="NZ_BMMW01000002.1"/>
</dbReference>
<evidence type="ECO:0000256" key="4">
    <source>
        <dbReference type="ARBA" id="ARBA00023027"/>
    </source>
</evidence>
<dbReference type="GO" id="GO:0050660">
    <property type="term" value="F:flavin adenine dinucleotide binding"/>
    <property type="evidence" value="ECO:0007669"/>
    <property type="project" value="TreeGrafter"/>
</dbReference>
<evidence type="ECO:0000256" key="6">
    <source>
        <dbReference type="PIRSR" id="PIRSR000350-4"/>
    </source>
</evidence>
<feature type="domain" description="FAD/NAD(P)-binding" evidence="8">
    <location>
        <begin position="9"/>
        <end position="337"/>
    </location>
</feature>
<dbReference type="PIRSF" id="PIRSF000350">
    <property type="entry name" value="Mercury_reductase_MerA"/>
    <property type="match status" value="1"/>
</dbReference>
<evidence type="ECO:0000313" key="10">
    <source>
        <dbReference type="Proteomes" id="UP000612956"/>
    </source>
</evidence>
<dbReference type="InterPro" id="IPR036188">
    <property type="entry name" value="FAD/NAD-bd_sf"/>
</dbReference>